<dbReference type="InterPro" id="IPR016181">
    <property type="entry name" value="Acyl_CoA_acyltransferase"/>
</dbReference>
<dbReference type="Gene3D" id="3.40.630.30">
    <property type="match status" value="1"/>
</dbReference>
<dbReference type="AlphaFoldDB" id="A0A235CJL3"/>
<feature type="domain" description="N-acetyltransferase" evidence="1">
    <location>
        <begin position="6"/>
        <end position="151"/>
    </location>
</feature>
<dbReference type="GO" id="GO:0016747">
    <property type="term" value="F:acyltransferase activity, transferring groups other than amino-acyl groups"/>
    <property type="evidence" value="ECO:0007669"/>
    <property type="project" value="InterPro"/>
</dbReference>
<dbReference type="CDD" id="cd04301">
    <property type="entry name" value="NAT_SF"/>
    <property type="match status" value="1"/>
</dbReference>
<dbReference type="Proteomes" id="UP000243640">
    <property type="component" value="Unassembled WGS sequence"/>
</dbReference>
<evidence type="ECO:0000313" key="5">
    <source>
        <dbReference type="Proteomes" id="UP000295058"/>
    </source>
</evidence>
<dbReference type="PROSITE" id="PS51186">
    <property type="entry name" value="GNAT"/>
    <property type="match status" value="1"/>
</dbReference>
<sequence length="152" mass="17497">MYWQVCPFEHLTREQLYRLLALRCQIFVVEQACAYQDLDGLDMLPEVRHVMAWEEERLQASGRILGPGVLKDDLIWIGRVAVAPKVRGKGVARQLMQKAMSVAMAEWPGYSLRLSAQVYVRDFYRSLGFAPIGDEYLEDGIPHQDMEFSCNE</sequence>
<evidence type="ECO:0000313" key="2">
    <source>
        <dbReference type="EMBL" id="OYD24743.1"/>
    </source>
</evidence>
<dbReference type="EMBL" id="NQJF01000006">
    <property type="protein sequence ID" value="OYD24743.1"/>
    <property type="molecule type" value="Genomic_DNA"/>
</dbReference>
<dbReference type="RefSeq" id="WP_094278159.1">
    <property type="nucleotide sequence ID" value="NZ_JBLWZI010000005.1"/>
</dbReference>
<name>A0A235CJL3_9GAMM</name>
<dbReference type="Pfam" id="PF13673">
    <property type="entry name" value="Acetyltransf_10"/>
    <property type="match status" value="1"/>
</dbReference>
<protein>
    <submittedName>
        <fullName evidence="3">ElaA protein</fullName>
    </submittedName>
</protein>
<dbReference type="OrthoDB" id="9796171at2"/>
<dbReference type="InterPro" id="IPR000182">
    <property type="entry name" value="GNAT_dom"/>
</dbReference>
<evidence type="ECO:0000259" key="1">
    <source>
        <dbReference type="PROSITE" id="PS51186"/>
    </source>
</evidence>
<accession>A0A235CJL3</accession>
<organism evidence="2 4">
    <name type="scientific">Oceanimonas baumannii</name>
    <dbReference type="NCBI Taxonomy" id="129578"/>
    <lineage>
        <taxon>Bacteria</taxon>
        <taxon>Pseudomonadati</taxon>
        <taxon>Pseudomonadota</taxon>
        <taxon>Gammaproteobacteria</taxon>
        <taxon>Aeromonadales</taxon>
        <taxon>Aeromonadaceae</taxon>
        <taxon>Oceanimonas</taxon>
    </lineage>
</organism>
<dbReference type="EMBL" id="SODO01000005">
    <property type="protein sequence ID" value="TDW59493.1"/>
    <property type="molecule type" value="Genomic_DNA"/>
</dbReference>
<proteinExistence type="predicted"/>
<evidence type="ECO:0000313" key="3">
    <source>
        <dbReference type="EMBL" id="TDW59493.1"/>
    </source>
</evidence>
<reference evidence="2 4" key="1">
    <citation type="submission" date="2017-08" db="EMBL/GenBank/DDBJ databases">
        <title>Draft Genome Sequence of the Marine Bacterium Oceanimonas baumannii ATCC 700832.</title>
        <authorList>
            <person name="Mcclelland W.D."/>
            <person name="Brennan M.A."/>
            <person name="Trachtenberg A.M."/>
            <person name="Maclea K.S."/>
        </authorList>
    </citation>
    <scope>NUCLEOTIDE SEQUENCE [LARGE SCALE GENOMIC DNA]</scope>
    <source>
        <strain evidence="2 4">ATCC 700832</strain>
    </source>
</reference>
<gene>
    <name evidence="2" type="ORF">B6S09_08975</name>
    <name evidence="3" type="ORF">LY04_01744</name>
</gene>
<evidence type="ECO:0000313" key="4">
    <source>
        <dbReference type="Proteomes" id="UP000243640"/>
    </source>
</evidence>
<comment type="caution">
    <text evidence="2">The sequence shown here is derived from an EMBL/GenBank/DDBJ whole genome shotgun (WGS) entry which is preliminary data.</text>
</comment>
<keyword evidence="5" id="KW-1185">Reference proteome</keyword>
<reference evidence="3 5" key="2">
    <citation type="submission" date="2019-03" db="EMBL/GenBank/DDBJ databases">
        <title>Genomic Encyclopedia of Archaeal and Bacterial Type Strains, Phase II (KMG-II): from individual species to whole genera.</title>
        <authorList>
            <person name="Goeker M."/>
        </authorList>
    </citation>
    <scope>NUCLEOTIDE SEQUENCE [LARGE SCALE GENOMIC DNA]</scope>
    <source>
        <strain evidence="3 5">DSM 15594</strain>
    </source>
</reference>
<dbReference type="SUPFAM" id="SSF55729">
    <property type="entry name" value="Acyl-CoA N-acyltransferases (Nat)"/>
    <property type="match status" value="1"/>
</dbReference>
<dbReference type="Proteomes" id="UP000295058">
    <property type="component" value="Unassembled WGS sequence"/>
</dbReference>